<dbReference type="InterPro" id="IPR038838">
    <property type="entry name" value="TRIR"/>
</dbReference>
<comment type="caution">
    <text evidence="2">The sequence shown here is derived from an EMBL/GenBank/DDBJ whole genome shotgun (WGS) entry which is preliminary data.</text>
</comment>
<sequence>MPSSTSRSRSRENEIRRYRSNPCASLDSRIENAVIPPDNNSVVTRSEVYLSSARHNRSRGRSRSRSRVRSRNCSRDRSHSRSRERSSSVFSRGSRSPRRNRRSRSRSSTRSYRSPASTARRSDRSRSRSPLHRRYRFPSSDRIRAPRRSLASDTATVLSREKVRSLRSWMLNRLSPAEAKALREIFNPSYEGSFTLQCPILDESMGRTLRRLKGSSGSVIDFPPSDPHLQHIESALRLWGVAFRDVTMNRRKNILRQMAPDFLNLLSDSTMFSNREMSRLFGVHFLNAMAKEADEENKLTKVGRNAGHSQSSKRPFNKFAHSGGANNQKSSAGPSSGSHRGTGYNPQRAAGWPPVSVCPRVALYFFGPFYLKYGFYGSLTRFFVASISIQSPHKL</sequence>
<feature type="compositionally biased region" description="Basic and acidic residues" evidence="1">
    <location>
        <begin position="73"/>
        <end position="86"/>
    </location>
</feature>
<protein>
    <submittedName>
        <fullName evidence="2">Uncharacterized protein</fullName>
    </submittedName>
</protein>
<dbReference type="AlphaFoldDB" id="A0AAD5KW88"/>
<accession>A0AAD5KW88</accession>
<dbReference type="PANTHER" id="PTHR34753:SF1">
    <property type="entry name" value="TELOMERASE RNA COMPONENT INTERACTING RNASE"/>
    <property type="match status" value="1"/>
</dbReference>
<dbReference type="GO" id="GO:0008409">
    <property type="term" value="F:5'-3' exonuclease activity"/>
    <property type="evidence" value="ECO:0007669"/>
    <property type="project" value="InterPro"/>
</dbReference>
<evidence type="ECO:0000256" key="1">
    <source>
        <dbReference type="SAM" id="MobiDB-lite"/>
    </source>
</evidence>
<dbReference type="PANTHER" id="PTHR34753">
    <property type="entry name" value="TELOMERASE RNA COMPONENT INTERACTING RNASE"/>
    <property type="match status" value="1"/>
</dbReference>
<gene>
    <name evidence="2" type="ORF">GHT06_005078</name>
</gene>
<feature type="compositionally biased region" description="Polar residues" evidence="1">
    <location>
        <begin position="324"/>
        <end position="339"/>
    </location>
</feature>
<feature type="region of interest" description="Disordered" evidence="1">
    <location>
        <begin position="300"/>
        <end position="345"/>
    </location>
</feature>
<feature type="compositionally biased region" description="Basic residues" evidence="1">
    <location>
        <begin position="127"/>
        <end position="136"/>
    </location>
</feature>
<organism evidence="2 3">
    <name type="scientific">Daphnia sinensis</name>
    <dbReference type="NCBI Taxonomy" id="1820382"/>
    <lineage>
        <taxon>Eukaryota</taxon>
        <taxon>Metazoa</taxon>
        <taxon>Ecdysozoa</taxon>
        <taxon>Arthropoda</taxon>
        <taxon>Crustacea</taxon>
        <taxon>Branchiopoda</taxon>
        <taxon>Diplostraca</taxon>
        <taxon>Cladocera</taxon>
        <taxon>Anomopoda</taxon>
        <taxon>Daphniidae</taxon>
        <taxon>Daphnia</taxon>
        <taxon>Daphnia similis group</taxon>
    </lineage>
</organism>
<feature type="region of interest" description="Disordered" evidence="1">
    <location>
        <begin position="1"/>
        <end position="20"/>
    </location>
</feature>
<evidence type="ECO:0000313" key="3">
    <source>
        <dbReference type="Proteomes" id="UP000820818"/>
    </source>
</evidence>
<evidence type="ECO:0000313" key="2">
    <source>
        <dbReference type="EMBL" id="KAI9550805.1"/>
    </source>
</evidence>
<dbReference type="GO" id="GO:0008408">
    <property type="term" value="F:3'-5' exonuclease activity"/>
    <property type="evidence" value="ECO:0007669"/>
    <property type="project" value="InterPro"/>
</dbReference>
<reference evidence="2" key="1">
    <citation type="submission" date="2022-05" db="EMBL/GenBank/DDBJ databases">
        <title>A multi-omics perspective on studying reproductive biology in Daphnia sinensis.</title>
        <authorList>
            <person name="Jia J."/>
        </authorList>
    </citation>
    <scope>NUCLEOTIDE SEQUENCE</scope>
    <source>
        <strain evidence="2">WSL</strain>
    </source>
</reference>
<feature type="compositionally biased region" description="Low complexity" evidence="1">
    <location>
        <begin position="108"/>
        <end position="119"/>
    </location>
</feature>
<proteinExistence type="predicted"/>
<feature type="compositionally biased region" description="Basic residues" evidence="1">
    <location>
        <begin position="95"/>
        <end position="107"/>
    </location>
</feature>
<name>A0AAD5KW88_9CRUS</name>
<keyword evidence="3" id="KW-1185">Reference proteome</keyword>
<dbReference type="EMBL" id="WJBH02000082">
    <property type="protein sequence ID" value="KAI9550805.1"/>
    <property type="molecule type" value="Genomic_DNA"/>
</dbReference>
<feature type="compositionally biased region" description="Basic residues" evidence="1">
    <location>
        <begin position="54"/>
        <end position="72"/>
    </location>
</feature>
<feature type="region of interest" description="Disordered" evidence="1">
    <location>
        <begin position="48"/>
        <end position="150"/>
    </location>
</feature>
<dbReference type="Proteomes" id="UP000820818">
    <property type="component" value="Unassembled WGS sequence"/>
</dbReference>